<dbReference type="GO" id="GO:0009231">
    <property type="term" value="P:riboflavin biosynthetic process"/>
    <property type="evidence" value="ECO:0007669"/>
    <property type="project" value="UniProtKB-KW"/>
</dbReference>
<dbReference type="Gene3D" id="2.40.30.20">
    <property type="match status" value="2"/>
</dbReference>
<dbReference type="Pfam" id="PF00677">
    <property type="entry name" value="Lum_binding"/>
    <property type="match status" value="2"/>
</dbReference>
<keyword evidence="8 13" id="KW-0808">Transferase</keyword>
<dbReference type="PROSITE" id="PS51177">
    <property type="entry name" value="LUMAZINE_BIND"/>
    <property type="match status" value="2"/>
</dbReference>
<proteinExistence type="predicted"/>
<feature type="domain" description="Lumazine-binding" evidence="12">
    <location>
        <begin position="99"/>
        <end position="205"/>
    </location>
</feature>
<dbReference type="SUPFAM" id="SSF63380">
    <property type="entry name" value="Riboflavin synthase domain-like"/>
    <property type="match status" value="2"/>
</dbReference>
<dbReference type="InterPro" id="IPR023366">
    <property type="entry name" value="ATP_synth_asu-like_sf"/>
</dbReference>
<dbReference type="FunFam" id="2.40.30.20:FF:000004">
    <property type="entry name" value="Riboflavin synthase, alpha subunit"/>
    <property type="match status" value="1"/>
</dbReference>
<dbReference type="InterPro" id="IPR026017">
    <property type="entry name" value="Lumazine-bd_dom"/>
</dbReference>
<dbReference type="EMBL" id="SDPP02000003">
    <property type="protein sequence ID" value="KAA1376188.1"/>
    <property type="molecule type" value="Genomic_DNA"/>
</dbReference>
<dbReference type="RefSeq" id="WP_129183976.1">
    <property type="nucleotide sequence ID" value="NZ_JAGIOG010000001.1"/>
</dbReference>
<accession>A0A641ALN6</accession>
<comment type="caution">
    <text evidence="13">The sequence shown here is derived from an EMBL/GenBank/DDBJ whole genome shotgun (WGS) entry which is preliminary data.</text>
</comment>
<evidence type="ECO:0000256" key="8">
    <source>
        <dbReference type="ARBA" id="ARBA00022679"/>
    </source>
</evidence>
<dbReference type="AlphaFoldDB" id="A0A641ALN6"/>
<evidence type="ECO:0000256" key="6">
    <source>
        <dbReference type="ARBA" id="ARBA00013950"/>
    </source>
</evidence>
<keyword evidence="14" id="KW-1185">Reference proteome</keyword>
<name>A0A641ALN6_9ACTN</name>
<comment type="catalytic activity">
    <reaction evidence="1">
        <text>2 6,7-dimethyl-8-(1-D-ribityl)lumazine + H(+) = 5-amino-6-(D-ribitylamino)uracil + riboflavin</text>
        <dbReference type="Rhea" id="RHEA:20772"/>
        <dbReference type="ChEBI" id="CHEBI:15378"/>
        <dbReference type="ChEBI" id="CHEBI:15934"/>
        <dbReference type="ChEBI" id="CHEBI:57986"/>
        <dbReference type="ChEBI" id="CHEBI:58201"/>
        <dbReference type="EC" id="2.5.1.9"/>
    </reaction>
</comment>
<evidence type="ECO:0000256" key="7">
    <source>
        <dbReference type="ARBA" id="ARBA00022619"/>
    </source>
</evidence>
<dbReference type="PANTHER" id="PTHR21098:SF12">
    <property type="entry name" value="RIBOFLAVIN SYNTHASE"/>
    <property type="match status" value="1"/>
</dbReference>
<reference evidence="13" key="1">
    <citation type="submission" date="2019-09" db="EMBL/GenBank/DDBJ databases">
        <authorList>
            <person name="Li J."/>
        </authorList>
    </citation>
    <scope>NUCLEOTIDE SEQUENCE [LARGE SCALE GENOMIC DNA]</scope>
    <source>
        <strain evidence="13">NRBC 14897</strain>
    </source>
</reference>
<dbReference type="InterPro" id="IPR001783">
    <property type="entry name" value="Lumazine-bd"/>
</dbReference>
<evidence type="ECO:0000256" key="4">
    <source>
        <dbReference type="ARBA" id="ARBA00011233"/>
    </source>
</evidence>
<keyword evidence="7" id="KW-0686">Riboflavin biosynthesis</keyword>
<dbReference type="PANTHER" id="PTHR21098">
    <property type="entry name" value="RIBOFLAVIN SYNTHASE ALPHA CHAIN"/>
    <property type="match status" value="1"/>
</dbReference>
<evidence type="ECO:0000256" key="3">
    <source>
        <dbReference type="ARBA" id="ARBA00004887"/>
    </source>
</evidence>
<protein>
    <recommendedName>
        <fullName evidence="6 10">Riboflavin synthase</fullName>
        <ecNumber evidence="5 10">2.5.1.9</ecNumber>
    </recommendedName>
</protein>
<organism evidence="13 14">
    <name type="scientific">Aeromicrobium fastidiosum</name>
    <dbReference type="NCBI Taxonomy" id="52699"/>
    <lineage>
        <taxon>Bacteria</taxon>
        <taxon>Bacillati</taxon>
        <taxon>Actinomycetota</taxon>
        <taxon>Actinomycetes</taxon>
        <taxon>Propionibacteriales</taxon>
        <taxon>Nocardioidaceae</taxon>
        <taxon>Aeromicrobium</taxon>
    </lineage>
</organism>
<evidence type="ECO:0000256" key="1">
    <source>
        <dbReference type="ARBA" id="ARBA00000968"/>
    </source>
</evidence>
<comment type="subunit">
    <text evidence="4">Homotrimer.</text>
</comment>
<evidence type="ECO:0000256" key="2">
    <source>
        <dbReference type="ARBA" id="ARBA00002803"/>
    </source>
</evidence>
<dbReference type="NCBIfam" id="TIGR00187">
    <property type="entry name" value="ribE"/>
    <property type="match status" value="1"/>
</dbReference>
<evidence type="ECO:0000259" key="12">
    <source>
        <dbReference type="PROSITE" id="PS51177"/>
    </source>
</evidence>
<dbReference type="GO" id="GO:0004746">
    <property type="term" value="F:riboflavin synthase activity"/>
    <property type="evidence" value="ECO:0007669"/>
    <property type="project" value="UniProtKB-UniRule"/>
</dbReference>
<evidence type="ECO:0000256" key="11">
    <source>
        <dbReference type="PROSITE-ProRule" id="PRU00524"/>
    </source>
</evidence>
<dbReference type="EC" id="2.5.1.9" evidence="5 10"/>
<comment type="pathway">
    <text evidence="3">Cofactor biosynthesis; riboflavin biosynthesis; riboflavin from 2-hydroxy-3-oxobutyl phosphate and 5-amino-6-(D-ribitylamino)uracil: step 2/2.</text>
</comment>
<dbReference type="FunFam" id="2.40.30.20:FF:000003">
    <property type="entry name" value="Riboflavin synthase, alpha subunit"/>
    <property type="match status" value="1"/>
</dbReference>
<dbReference type="CDD" id="cd00402">
    <property type="entry name" value="Riboflavin_synthase_like"/>
    <property type="match status" value="1"/>
</dbReference>
<dbReference type="OrthoDB" id="9788537at2"/>
<evidence type="ECO:0000256" key="5">
    <source>
        <dbReference type="ARBA" id="ARBA00012827"/>
    </source>
</evidence>
<feature type="domain" description="Lumazine-binding" evidence="12">
    <location>
        <begin position="1"/>
        <end position="98"/>
    </location>
</feature>
<feature type="repeat" description="Lumazine-binding" evidence="11">
    <location>
        <begin position="99"/>
        <end position="205"/>
    </location>
</feature>
<evidence type="ECO:0000313" key="14">
    <source>
        <dbReference type="Proteomes" id="UP001515100"/>
    </source>
</evidence>
<evidence type="ECO:0000313" key="13">
    <source>
        <dbReference type="EMBL" id="KAA1376188.1"/>
    </source>
</evidence>
<sequence>MFTGLVEEKGTITAVEQLGDSVRLTIRGPVVTSDAGHGDSIAVNGCCLTVMTLDQHDDTFGADVMQESLDKTSLGDLTVGSEVNLERATQAGARLGGHIVQGHVDGTGRILDRTPSEHGGVVVWEVVRVALPAELARYLVDKGSVTVDGTSLTVVEVVDDGPDGPWFSVSLIPTTLADTTLGTKGPGDRVNLEVDILAKYVERLLGTQNPHDPAQEGQA</sequence>
<evidence type="ECO:0000256" key="9">
    <source>
        <dbReference type="ARBA" id="ARBA00022737"/>
    </source>
</evidence>
<evidence type="ECO:0000256" key="10">
    <source>
        <dbReference type="NCBIfam" id="TIGR00187"/>
    </source>
</evidence>
<dbReference type="NCBIfam" id="NF006767">
    <property type="entry name" value="PRK09289.1"/>
    <property type="match status" value="1"/>
</dbReference>
<comment type="function">
    <text evidence="2">Catalyzes the dismutation of two molecules of 6,7-dimethyl-8-ribityllumazine, resulting in the formation of riboflavin and 5-amino-6-(D-ribitylamino)uracil.</text>
</comment>
<feature type="repeat" description="Lumazine-binding" evidence="11">
    <location>
        <begin position="1"/>
        <end position="98"/>
    </location>
</feature>
<dbReference type="InterPro" id="IPR017938">
    <property type="entry name" value="Riboflavin_synthase-like_b-brl"/>
</dbReference>
<keyword evidence="9" id="KW-0677">Repeat</keyword>
<dbReference type="Proteomes" id="UP001515100">
    <property type="component" value="Unassembled WGS sequence"/>
</dbReference>
<dbReference type="PIRSF" id="PIRSF000498">
    <property type="entry name" value="Riboflavin_syn_A"/>
    <property type="match status" value="1"/>
</dbReference>
<gene>
    <name evidence="13" type="ORF">ESP62_012160</name>
</gene>